<evidence type="ECO:0000256" key="4">
    <source>
        <dbReference type="ARBA" id="ARBA00022989"/>
    </source>
</evidence>
<reference evidence="7" key="1">
    <citation type="submission" date="2021-12" db="EMBL/GenBank/DDBJ databases">
        <title>Alicyclobacillaceae gen. nov., sp. nov., isolated from chalcocite enrichment system.</title>
        <authorList>
            <person name="Jiang Z."/>
        </authorList>
    </citation>
    <scope>NUCLEOTIDE SEQUENCE</scope>
    <source>
        <strain evidence="7">MYW30-H2</strain>
    </source>
</reference>
<feature type="transmembrane region" description="Helical" evidence="6">
    <location>
        <begin position="359"/>
        <end position="381"/>
    </location>
</feature>
<keyword evidence="8" id="KW-1185">Reference proteome</keyword>
<keyword evidence="5 6" id="KW-0472">Membrane</keyword>
<dbReference type="PANTHER" id="PTHR30474:SF1">
    <property type="entry name" value="PEPTIDOGLYCAN GLYCOSYLTRANSFERASE MRDB"/>
    <property type="match status" value="1"/>
</dbReference>
<evidence type="ECO:0000256" key="6">
    <source>
        <dbReference type="SAM" id="Phobius"/>
    </source>
</evidence>
<name>A0ABY4CJK8_9BACL</name>
<feature type="transmembrane region" description="Helical" evidence="6">
    <location>
        <begin position="191"/>
        <end position="210"/>
    </location>
</feature>
<evidence type="ECO:0000256" key="2">
    <source>
        <dbReference type="ARBA" id="ARBA00022692"/>
    </source>
</evidence>
<evidence type="ECO:0000313" key="7">
    <source>
        <dbReference type="EMBL" id="UOF90464.1"/>
    </source>
</evidence>
<evidence type="ECO:0000256" key="3">
    <source>
        <dbReference type="ARBA" id="ARBA00022960"/>
    </source>
</evidence>
<keyword evidence="3" id="KW-0133">Cell shape</keyword>
<evidence type="ECO:0000313" key="8">
    <source>
        <dbReference type="Proteomes" id="UP000830167"/>
    </source>
</evidence>
<feature type="transmembrane region" description="Helical" evidence="6">
    <location>
        <begin position="165"/>
        <end position="184"/>
    </location>
</feature>
<keyword evidence="4 6" id="KW-1133">Transmembrane helix</keyword>
<dbReference type="Proteomes" id="UP000830167">
    <property type="component" value="Chromosome"/>
</dbReference>
<dbReference type="Pfam" id="PF01098">
    <property type="entry name" value="FTSW_RODA_SPOVE"/>
    <property type="match status" value="1"/>
</dbReference>
<accession>A0ABY4CJK8</accession>
<organism evidence="7 8">
    <name type="scientific">Fodinisporobacter ferrooxydans</name>
    <dbReference type="NCBI Taxonomy" id="2901836"/>
    <lineage>
        <taxon>Bacteria</taxon>
        <taxon>Bacillati</taxon>
        <taxon>Bacillota</taxon>
        <taxon>Bacilli</taxon>
        <taxon>Bacillales</taxon>
        <taxon>Alicyclobacillaceae</taxon>
        <taxon>Fodinisporobacter</taxon>
    </lineage>
</organism>
<proteinExistence type="predicted"/>
<gene>
    <name evidence="7" type="ORF">LSG31_21840</name>
</gene>
<dbReference type="EMBL" id="CP089291">
    <property type="protein sequence ID" value="UOF90464.1"/>
    <property type="molecule type" value="Genomic_DNA"/>
</dbReference>
<evidence type="ECO:0000256" key="5">
    <source>
        <dbReference type="ARBA" id="ARBA00023136"/>
    </source>
</evidence>
<comment type="subcellular location">
    <subcellularLocation>
        <location evidence="1">Membrane</location>
        <topology evidence="1">Multi-pass membrane protein</topology>
    </subcellularLocation>
</comment>
<protein>
    <submittedName>
        <fullName evidence="7">Rod shape-determining protein RodA</fullName>
    </submittedName>
</protein>
<dbReference type="InterPro" id="IPR001182">
    <property type="entry name" value="FtsW/RodA"/>
</dbReference>
<sequence>MDFHLLKRNSKDIEYILIIVLLLISVLSSVTVYSVVIQRPDLGIGYFKKEIIYQVVGYAMMFSFMLLDYHTLRKLKWFIYGFNILTLVIVFRFPNAVHGAASWIPLPGGFQFQPSEFAKLGLIILLADVMATEDEKEVPNRGIKPLLVMFFYMIVPFVLTLKEPALGQALVFLAIYACMVIPFVNKKILATILSVGFVCMTAIVLAKFVYPDQIIHFMKQHHMTSYQMTRIITFLDPKKVSYDASMQVVQAQTAIGSGQLFGEGLLQGILTNGRFVPEQQTDMIFSALAEQFGFIGSTALIVLFLVMFYRMIRVASTALDTFGIYMIVGIIGMFAFQIFENIGMNILLMPLTGITLPFISYGGTSLVANFMMIGIVMSVSIRRRKLRFT</sequence>
<evidence type="ECO:0000256" key="1">
    <source>
        <dbReference type="ARBA" id="ARBA00004141"/>
    </source>
</evidence>
<feature type="transmembrane region" description="Helical" evidence="6">
    <location>
        <begin position="292"/>
        <end position="310"/>
    </location>
</feature>
<feature type="transmembrane region" description="Helical" evidence="6">
    <location>
        <begin position="77"/>
        <end position="94"/>
    </location>
</feature>
<feature type="transmembrane region" description="Helical" evidence="6">
    <location>
        <begin position="322"/>
        <end position="339"/>
    </location>
</feature>
<feature type="transmembrane region" description="Helical" evidence="6">
    <location>
        <begin position="143"/>
        <end position="159"/>
    </location>
</feature>
<feature type="transmembrane region" description="Helical" evidence="6">
    <location>
        <begin position="15"/>
        <end position="36"/>
    </location>
</feature>
<dbReference type="PANTHER" id="PTHR30474">
    <property type="entry name" value="CELL CYCLE PROTEIN"/>
    <property type="match status" value="1"/>
</dbReference>
<feature type="transmembrane region" description="Helical" evidence="6">
    <location>
        <begin position="51"/>
        <end position="70"/>
    </location>
</feature>
<dbReference type="RefSeq" id="WP_347437159.1">
    <property type="nucleotide sequence ID" value="NZ_CP089291.1"/>
</dbReference>
<keyword evidence="2 6" id="KW-0812">Transmembrane</keyword>